<name>A0A640UIT7_9ACTN</name>
<sequence length="140" mass="14508">MREHEKTAVEQGSAICPVRPAAVPAGEGLTPRSVARADDPAGSDHGWAEALTALQRAGFRISPEDFGRLSGLLAPSHCAESPTDEPTTPADDEPTAPTSSHTTLLSAERGIINTGSVHGGQHLTDMQVSGDYVRGADDGI</sequence>
<proteinExistence type="predicted"/>
<gene>
    <name evidence="2" type="ORF">Stube_02420</name>
</gene>
<feature type="compositionally biased region" description="Low complexity" evidence="1">
    <location>
        <begin position="79"/>
        <end position="99"/>
    </location>
</feature>
<keyword evidence="3" id="KW-1185">Reference proteome</keyword>
<evidence type="ECO:0000313" key="3">
    <source>
        <dbReference type="Proteomes" id="UP000431826"/>
    </source>
</evidence>
<comment type="caution">
    <text evidence="2">The sequence shown here is derived from an EMBL/GenBank/DDBJ whole genome shotgun (WGS) entry which is preliminary data.</text>
</comment>
<protein>
    <submittedName>
        <fullName evidence="2">Uncharacterized protein</fullName>
    </submittedName>
</protein>
<evidence type="ECO:0000313" key="2">
    <source>
        <dbReference type="EMBL" id="GFE35569.1"/>
    </source>
</evidence>
<evidence type="ECO:0000256" key="1">
    <source>
        <dbReference type="SAM" id="MobiDB-lite"/>
    </source>
</evidence>
<accession>A0A640UIT7</accession>
<dbReference type="EMBL" id="BLIR01000001">
    <property type="protein sequence ID" value="GFE35569.1"/>
    <property type="molecule type" value="Genomic_DNA"/>
</dbReference>
<feature type="region of interest" description="Disordered" evidence="1">
    <location>
        <begin position="1"/>
        <end position="45"/>
    </location>
</feature>
<dbReference type="AlphaFoldDB" id="A0A640UIT7"/>
<reference evidence="2 3" key="1">
    <citation type="submission" date="2019-12" db="EMBL/GenBank/DDBJ databases">
        <title>Whole genome shotgun sequence of Streptomyces tubercidicus NBRC 13090.</title>
        <authorList>
            <person name="Ichikawa N."/>
            <person name="Kimura A."/>
            <person name="Kitahashi Y."/>
            <person name="Komaki H."/>
            <person name="Tamura T."/>
        </authorList>
    </citation>
    <scope>NUCLEOTIDE SEQUENCE [LARGE SCALE GENOMIC DNA]</scope>
    <source>
        <strain evidence="2 3">NBRC 13090</strain>
    </source>
</reference>
<organism evidence="2 3">
    <name type="scientific">Streptomyces tubercidicus</name>
    <dbReference type="NCBI Taxonomy" id="47759"/>
    <lineage>
        <taxon>Bacteria</taxon>
        <taxon>Bacillati</taxon>
        <taxon>Actinomycetota</taxon>
        <taxon>Actinomycetes</taxon>
        <taxon>Kitasatosporales</taxon>
        <taxon>Streptomycetaceae</taxon>
        <taxon>Streptomyces</taxon>
    </lineage>
</organism>
<dbReference type="Proteomes" id="UP000431826">
    <property type="component" value="Unassembled WGS sequence"/>
</dbReference>
<feature type="region of interest" description="Disordered" evidence="1">
    <location>
        <begin position="72"/>
        <end position="140"/>
    </location>
</feature>